<proteinExistence type="predicted"/>
<feature type="domain" description="Histidine kinase" evidence="13">
    <location>
        <begin position="206"/>
        <end position="436"/>
    </location>
</feature>
<dbReference type="Pfam" id="PF13426">
    <property type="entry name" value="PAS_9"/>
    <property type="match status" value="1"/>
</dbReference>
<keyword evidence="8" id="KW-0238">DNA-binding</keyword>
<dbReference type="InterPro" id="IPR005467">
    <property type="entry name" value="His_kinase_dom"/>
</dbReference>
<dbReference type="CDD" id="cd17574">
    <property type="entry name" value="REC_OmpR"/>
    <property type="match status" value="2"/>
</dbReference>
<evidence type="ECO:0000313" key="17">
    <source>
        <dbReference type="EMBL" id="QDG51013.1"/>
    </source>
</evidence>
<keyword evidence="6" id="KW-0902">Two-component regulatory system</keyword>
<dbReference type="SUPFAM" id="SSF52172">
    <property type="entry name" value="CheY-like"/>
    <property type="match status" value="2"/>
</dbReference>
<dbReference type="InterPro" id="IPR035965">
    <property type="entry name" value="PAS-like_dom_sf"/>
</dbReference>
<dbReference type="InterPro" id="IPR000014">
    <property type="entry name" value="PAS"/>
</dbReference>
<evidence type="ECO:0000256" key="8">
    <source>
        <dbReference type="ARBA" id="ARBA00023125"/>
    </source>
</evidence>
<feature type="domain" description="PAC" evidence="16">
    <location>
        <begin position="104"/>
        <end position="156"/>
    </location>
</feature>
<dbReference type="PROSITE" id="PS50113">
    <property type="entry name" value="PAC"/>
    <property type="match status" value="1"/>
</dbReference>
<dbReference type="SUPFAM" id="SSF55874">
    <property type="entry name" value="ATPase domain of HSP90 chaperone/DNA topoisomerase II/histidine kinase"/>
    <property type="match status" value="1"/>
</dbReference>
<accession>A0A5B8Y3K6</accession>
<feature type="region of interest" description="Disordered" evidence="12">
    <location>
        <begin position="1"/>
        <end position="22"/>
    </location>
</feature>
<dbReference type="SMART" id="SM00448">
    <property type="entry name" value="REC"/>
    <property type="match status" value="2"/>
</dbReference>
<dbReference type="CDD" id="cd00130">
    <property type="entry name" value="PAS"/>
    <property type="match status" value="1"/>
</dbReference>
<sequence length="713" mass="78241">MSNQSDSSDKSRPEGFANPDSFLPGETPPFDFIVESINDSILVCDLRGAITYVNRRFAKLIAYDRQQLVDGMTIFDVVTPKGAQQLKELLSKRQEGGEESDSDWQYELELKRQDGSVATGLINTTPIKGEDGAYTGTIAAITDITERKEAEEALRAARAELEERVKQRTAELEKANEAMQREVETRRLAETKALEASKAKSAFLANMSHELRTPLNAVLGYTELIDEDINLFLSGDDPELPAESIQNDLHKIHRAATHLLAIINDILDLSKVEAGRMDLHHDTFEFGDLLDEIAETISPLVTTNNNELNVEIDDSLGTVTTDRTKLKQVLLNLASNASKFTSDGTVTIKAKLDESGPRGCAVVEVSDTGVGIAQDKLEDLFAPFTQADSSTTREYGGTGLGLTICKRFCELMGGEISAESEKGVGSTFSVRIPVDSKQVSQDPAPSEVEWSEEHGVPHVGDAEDTLVLVIDDDADVHELMRRFLVSRGYQVISAYGGDQGLEYARKLQPDIITLDVMMPGRDGWSVLTEIKSDDELAEIPIVIVSMINDRNIGYALGASEYLVKPIQRDRLVGTLSRFRSKSAEGSVLVVEDEADTREMVRRHLDRAGWQVETAENGRVALERLEEGLVPDVVVLDLMMPEVDGFEVAATMRQKPDWADIPIVVLTAMDLSDADHAQLRDSVSRILQKGSTSIDSVVDHILEALDSKAAAPVA</sequence>
<dbReference type="SMART" id="SM00091">
    <property type="entry name" value="PAS"/>
    <property type="match status" value="1"/>
</dbReference>
<dbReference type="InterPro" id="IPR003594">
    <property type="entry name" value="HATPase_dom"/>
</dbReference>
<keyword evidence="5" id="KW-0418">Kinase</keyword>
<name>A0A4Y6PS13_PERCE</name>
<dbReference type="Pfam" id="PF02518">
    <property type="entry name" value="HATPase_c"/>
    <property type="match status" value="1"/>
</dbReference>
<dbReference type="GO" id="GO:0000155">
    <property type="term" value="F:phosphorelay sensor kinase activity"/>
    <property type="evidence" value="ECO:0007669"/>
    <property type="project" value="InterPro"/>
</dbReference>
<protein>
    <recommendedName>
        <fullName evidence="2">histidine kinase</fullName>
        <ecNumber evidence="2">2.7.13.3</ecNumber>
    </recommendedName>
</protein>
<dbReference type="SMART" id="SM00086">
    <property type="entry name" value="PAC"/>
    <property type="match status" value="1"/>
</dbReference>
<feature type="modified residue" description="4-aspartylphosphate" evidence="10">
    <location>
        <position position="636"/>
    </location>
</feature>
<keyword evidence="9" id="KW-0804">Transcription</keyword>
<dbReference type="Proteomes" id="UP000315995">
    <property type="component" value="Chromosome"/>
</dbReference>
<dbReference type="PANTHER" id="PTHR43047">
    <property type="entry name" value="TWO-COMPONENT HISTIDINE PROTEIN KINASE"/>
    <property type="match status" value="1"/>
</dbReference>
<evidence type="ECO:0000259" key="14">
    <source>
        <dbReference type="PROSITE" id="PS50110"/>
    </source>
</evidence>
<dbReference type="SMART" id="SM00388">
    <property type="entry name" value="HisKA"/>
    <property type="match status" value="1"/>
</dbReference>
<dbReference type="Gene3D" id="3.40.50.2300">
    <property type="match status" value="2"/>
</dbReference>
<keyword evidence="11" id="KW-0175">Coiled coil</keyword>
<dbReference type="FunFam" id="3.30.565.10:FF:000010">
    <property type="entry name" value="Sensor histidine kinase RcsC"/>
    <property type="match status" value="1"/>
</dbReference>
<dbReference type="PROSITE" id="PS50109">
    <property type="entry name" value="HIS_KIN"/>
    <property type="match status" value="1"/>
</dbReference>
<keyword evidence="4" id="KW-0808">Transferase</keyword>
<dbReference type="SMART" id="SM00387">
    <property type="entry name" value="HATPase_c"/>
    <property type="match status" value="1"/>
</dbReference>
<dbReference type="AlphaFoldDB" id="A0A4Y6PS13"/>
<dbReference type="Pfam" id="PF00512">
    <property type="entry name" value="HisKA"/>
    <property type="match status" value="1"/>
</dbReference>
<feature type="domain" description="Response regulatory" evidence="14">
    <location>
        <begin position="586"/>
        <end position="704"/>
    </location>
</feature>
<dbReference type="InterPro" id="IPR036890">
    <property type="entry name" value="HATPase_C_sf"/>
</dbReference>
<dbReference type="PANTHER" id="PTHR43047:SF72">
    <property type="entry name" value="OSMOSENSING HISTIDINE PROTEIN KINASE SLN1"/>
    <property type="match status" value="1"/>
</dbReference>
<feature type="domain" description="PAS" evidence="15">
    <location>
        <begin position="26"/>
        <end position="97"/>
    </location>
</feature>
<evidence type="ECO:0000256" key="3">
    <source>
        <dbReference type="ARBA" id="ARBA00022553"/>
    </source>
</evidence>
<gene>
    <name evidence="17" type="ORF">FIV42_09770</name>
</gene>
<dbReference type="Gene3D" id="3.30.565.10">
    <property type="entry name" value="Histidine kinase-like ATPase, C-terminal domain"/>
    <property type="match status" value="1"/>
</dbReference>
<evidence type="ECO:0000259" key="13">
    <source>
        <dbReference type="PROSITE" id="PS50109"/>
    </source>
</evidence>
<dbReference type="NCBIfam" id="TIGR00229">
    <property type="entry name" value="sensory_box"/>
    <property type="match status" value="1"/>
</dbReference>
<comment type="catalytic activity">
    <reaction evidence="1">
        <text>ATP + protein L-histidine = ADP + protein N-phospho-L-histidine.</text>
        <dbReference type="EC" id="2.7.13.3"/>
    </reaction>
</comment>
<dbReference type="PRINTS" id="PR00344">
    <property type="entry name" value="BCTRLSENSOR"/>
</dbReference>
<evidence type="ECO:0000256" key="1">
    <source>
        <dbReference type="ARBA" id="ARBA00000085"/>
    </source>
</evidence>
<dbReference type="Pfam" id="PF00072">
    <property type="entry name" value="Response_reg"/>
    <property type="match status" value="2"/>
</dbReference>
<keyword evidence="7" id="KW-0805">Transcription regulation</keyword>
<dbReference type="InterPro" id="IPR001789">
    <property type="entry name" value="Sig_transdc_resp-reg_receiver"/>
</dbReference>
<evidence type="ECO:0000256" key="6">
    <source>
        <dbReference type="ARBA" id="ARBA00023012"/>
    </source>
</evidence>
<dbReference type="Gene3D" id="3.30.450.20">
    <property type="entry name" value="PAS domain"/>
    <property type="match status" value="1"/>
</dbReference>
<evidence type="ECO:0000313" key="18">
    <source>
        <dbReference type="Proteomes" id="UP000315995"/>
    </source>
</evidence>
<evidence type="ECO:0000256" key="7">
    <source>
        <dbReference type="ARBA" id="ARBA00023015"/>
    </source>
</evidence>
<dbReference type="SUPFAM" id="SSF55785">
    <property type="entry name" value="PYP-like sensor domain (PAS domain)"/>
    <property type="match status" value="1"/>
</dbReference>
<reference evidence="17 18" key="1">
    <citation type="submission" date="2019-06" db="EMBL/GenBank/DDBJ databases">
        <title>Persicimonas caeni gen. nov., sp. nov., a predatory bacterium isolated from solar saltern.</title>
        <authorList>
            <person name="Wang S."/>
        </authorList>
    </citation>
    <scope>NUCLEOTIDE SEQUENCE [LARGE SCALE GENOMIC DNA]</scope>
    <source>
        <strain evidence="17 18">YN101</strain>
    </source>
</reference>
<dbReference type="CDD" id="cd00082">
    <property type="entry name" value="HisKA"/>
    <property type="match status" value="1"/>
</dbReference>
<evidence type="ECO:0000256" key="2">
    <source>
        <dbReference type="ARBA" id="ARBA00012438"/>
    </source>
</evidence>
<feature type="coiled-coil region" evidence="11">
    <location>
        <begin position="144"/>
        <end position="192"/>
    </location>
</feature>
<evidence type="ECO:0000256" key="10">
    <source>
        <dbReference type="PROSITE-ProRule" id="PRU00169"/>
    </source>
</evidence>
<dbReference type="SUPFAM" id="SSF47384">
    <property type="entry name" value="Homodimeric domain of signal transducing histidine kinase"/>
    <property type="match status" value="1"/>
</dbReference>
<organism evidence="17 18">
    <name type="scientific">Persicimonas caeni</name>
    <dbReference type="NCBI Taxonomy" id="2292766"/>
    <lineage>
        <taxon>Bacteria</taxon>
        <taxon>Deltaproteobacteria</taxon>
        <taxon>Bradymonadales</taxon>
        <taxon>Bradymonadaceae</taxon>
        <taxon>Persicimonas</taxon>
    </lineage>
</organism>
<accession>A0A4Y6PS13</accession>
<dbReference type="EC" id="2.7.13.3" evidence="2"/>
<dbReference type="EMBL" id="CP041186">
    <property type="protein sequence ID" value="QDG51013.1"/>
    <property type="molecule type" value="Genomic_DNA"/>
</dbReference>
<keyword evidence="3 10" id="KW-0597">Phosphoprotein</keyword>
<dbReference type="InterPro" id="IPR000700">
    <property type="entry name" value="PAS-assoc_C"/>
</dbReference>
<evidence type="ECO:0000259" key="16">
    <source>
        <dbReference type="PROSITE" id="PS50113"/>
    </source>
</evidence>
<dbReference type="InterPro" id="IPR001610">
    <property type="entry name" value="PAC"/>
</dbReference>
<dbReference type="InterPro" id="IPR011006">
    <property type="entry name" value="CheY-like_superfamily"/>
</dbReference>
<dbReference type="InterPro" id="IPR003661">
    <property type="entry name" value="HisK_dim/P_dom"/>
</dbReference>
<dbReference type="Gene3D" id="1.10.287.130">
    <property type="match status" value="1"/>
</dbReference>
<dbReference type="PROSITE" id="PS50112">
    <property type="entry name" value="PAS"/>
    <property type="match status" value="1"/>
</dbReference>
<dbReference type="OrthoDB" id="9796305at2"/>
<dbReference type="FunFam" id="3.40.50.2300:FF:000001">
    <property type="entry name" value="DNA-binding response regulator PhoB"/>
    <property type="match status" value="1"/>
</dbReference>
<dbReference type="GO" id="GO:0005886">
    <property type="term" value="C:plasma membrane"/>
    <property type="evidence" value="ECO:0007669"/>
    <property type="project" value="TreeGrafter"/>
</dbReference>
<evidence type="ECO:0000256" key="4">
    <source>
        <dbReference type="ARBA" id="ARBA00022679"/>
    </source>
</evidence>
<evidence type="ECO:0000259" key="15">
    <source>
        <dbReference type="PROSITE" id="PS50112"/>
    </source>
</evidence>
<evidence type="ECO:0000256" key="11">
    <source>
        <dbReference type="SAM" id="Coils"/>
    </source>
</evidence>
<keyword evidence="18" id="KW-1185">Reference proteome</keyword>
<evidence type="ECO:0000256" key="5">
    <source>
        <dbReference type="ARBA" id="ARBA00022777"/>
    </source>
</evidence>
<evidence type="ECO:0000256" key="9">
    <source>
        <dbReference type="ARBA" id="ARBA00023163"/>
    </source>
</evidence>
<dbReference type="GO" id="GO:0003677">
    <property type="term" value="F:DNA binding"/>
    <property type="evidence" value="ECO:0007669"/>
    <property type="project" value="UniProtKB-KW"/>
</dbReference>
<evidence type="ECO:0000256" key="12">
    <source>
        <dbReference type="SAM" id="MobiDB-lite"/>
    </source>
</evidence>
<dbReference type="PROSITE" id="PS50110">
    <property type="entry name" value="RESPONSE_REGULATORY"/>
    <property type="match status" value="2"/>
</dbReference>
<feature type="modified residue" description="4-aspartylphosphate" evidence="10">
    <location>
        <position position="515"/>
    </location>
</feature>
<dbReference type="GO" id="GO:0009927">
    <property type="term" value="F:histidine phosphotransfer kinase activity"/>
    <property type="evidence" value="ECO:0007669"/>
    <property type="project" value="TreeGrafter"/>
</dbReference>
<feature type="domain" description="Response regulatory" evidence="14">
    <location>
        <begin position="466"/>
        <end position="579"/>
    </location>
</feature>
<dbReference type="RefSeq" id="WP_141197503.1">
    <property type="nucleotide sequence ID" value="NZ_CP041186.1"/>
</dbReference>
<dbReference type="CDD" id="cd16922">
    <property type="entry name" value="HATPase_EvgS-ArcB-TorS-like"/>
    <property type="match status" value="1"/>
</dbReference>
<dbReference type="InterPro" id="IPR004358">
    <property type="entry name" value="Sig_transdc_His_kin-like_C"/>
</dbReference>
<dbReference type="InterPro" id="IPR036097">
    <property type="entry name" value="HisK_dim/P_sf"/>
</dbReference>